<dbReference type="RefSeq" id="XP_060332424.1">
    <property type="nucleotide sequence ID" value="XM_060481205.1"/>
</dbReference>
<dbReference type="EMBL" id="JAUEPS010000012">
    <property type="protein sequence ID" value="KAK0460385.1"/>
    <property type="molecule type" value="Genomic_DNA"/>
</dbReference>
<comment type="caution">
    <text evidence="2">The sequence shown here is derived from an EMBL/GenBank/DDBJ whole genome shotgun (WGS) entry which is preliminary data.</text>
</comment>
<dbReference type="PANTHER" id="PTHR38926:SF72">
    <property type="entry name" value="IM:7136021-RELATED"/>
    <property type="match status" value="1"/>
</dbReference>
<dbReference type="PANTHER" id="PTHR38926">
    <property type="entry name" value="F-BOX DOMAIN CONTAINING PROTEIN, EXPRESSED"/>
    <property type="match status" value="1"/>
</dbReference>
<name>A0AA39N7F4_ARMTA</name>
<dbReference type="GeneID" id="85364753"/>
<reference evidence="2" key="1">
    <citation type="submission" date="2023-06" db="EMBL/GenBank/DDBJ databases">
        <authorList>
            <consortium name="Lawrence Berkeley National Laboratory"/>
            <person name="Ahrendt S."/>
            <person name="Sahu N."/>
            <person name="Indic B."/>
            <person name="Wong-Bajracharya J."/>
            <person name="Merenyi Z."/>
            <person name="Ke H.-M."/>
            <person name="Monk M."/>
            <person name="Kocsube S."/>
            <person name="Drula E."/>
            <person name="Lipzen A."/>
            <person name="Balint B."/>
            <person name="Henrissat B."/>
            <person name="Andreopoulos B."/>
            <person name="Martin F.M."/>
            <person name="Harder C.B."/>
            <person name="Rigling D."/>
            <person name="Ford K.L."/>
            <person name="Foster G.D."/>
            <person name="Pangilinan J."/>
            <person name="Papanicolaou A."/>
            <person name="Barry K."/>
            <person name="LaButti K."/>
            <person name="Viragh M."/>
            <person name="Koriabine M."/>
            <person name="Yan M."/>
            <person name="Riley R."/>
            <person name="Champramary S."/>
            <person name="Plett K.L."/>
            <person name="Tsai I.J."/>
            <person name="Slot J."/>
            <person name="Sipos G."/>
            <person name="Plett J."/>
            <person name="Nagy L.G."/>
            <person name="Grigoriev I.V."/>
        </authorList>
    </citation>
    <scope>NUCLEOTIDE SEQUENCE</scope>
    <source>
        <strain evidence="2">CCBAS 213</strain>
    </source>
</reference>
<dbReference type="Gene3D" id="1.20.1280.50">
    <property type="match status" value="1"/>
</dbReference>
<dbReference type="Proteomes" id="UP001175211">
    <property type="component" value="Unassembled WGS sequence"/>
</dbReference>
<dbReference type="InterPro" id="IPR001810">
    <property type="entry name" value="F-box_dom"/>
</dbReference>
<sequence>MPSVSICPRRHHFQKTRPIDVDADIFPTDSIIRLLRAGQSSFALDSIALSMIHQDVRRSENCVSTFDLQFGRLQKERSSIYRNLQAYQSLFVPIHRLPLDVLLHIFHFLPVDTINPNSTPWILGSICSSWRSIYLSFPTLWSRVAIDTSNGKRLCSQSVSMVRTSLKRSQRSPLTILVSCDNQVSSISPSLLSILDLLFAHSSRWSLVEVHIPRLSYQIFDRLGPLPMLRKIRVTLDRGPVPVGTRDLLGRSPQLHDVSLRGIPLSSLNLPLSRLALLEGTIQTTEDLFAILAGAKVLEALTISHASSLRILSSSHRSKTLTFPSIRRLHFRCGPVQEIADRLLLPNLEHLTIGCHSNAQPFSSSDMQSVKTLVQRSRCLLRSLSLNFTVCLHSIGAICSNLTRLSVVVESWAACETFIALRVRKDDDNLVSKLVELRFTDVTSKCGGQSFTHEPFMPMIESRWNVPQSARVAQLRRVEIHAKYGWGDLYYSDMVHRTLRRYVDEGLDVMIFDEASTAQSCIL</sequence>
<proteinExistence type="predicted"/>
<accession>A0AA39N7F4</accession>
<evidence type="ECO:0000259" key="1">
    <source>
        <dbReference type="PROSITE" id="PS50181"/>
    </source>
</evidence>
<feature type="domain" description="F-box" evidence="1">
    <location>
        <begin position="91"/>
        <end position="144"/>
    </location>
</feature>
<gene>
    <name evidence="2" type="ORF">EV420DRAFT_208036</name>
</gene>
<keyword evidence="3" id="KW-1185">Reference proteome</keyword>
<evidence type="ECO:0000313" key="3">
    <source>
        <dbReference type="Proteomes" id="UP001175211"/>
    </source>
</evidence>
<dbReference type="AlphaFoldDB" id="A0AA39N7F4"/>
<dbReference type="PROSITE" id="PS50181">
    <property type="entry name" value="FBOX"/>
    <property type="match status" value="1"/>
</dbReference>
<protein>
    <recommendedName>
        <fullName evidence="1">F-box domain-containing protein</fullName>
    </recommendedName>
</protein>
<dbReference type="SUPFAM" id="SSF52058">
    <property type="entry name" value="L domain-like"/>
    <property type="match status" value="1"/>
</dbReference>
<organism evidence="2 3">
    <name type="scientific">Armillaria tabescens</name>
    <name type="common">Ringless honey mushroom</name>
    <name type="synonym">Agaricus tabescens</name>
    <dbReference type="NCBI Taxonomy" id="1929756"/>
    <lineage>
        <taxon>Eukaryota</taxon>
        <taxon>Fungi</taxon>
        <taxon>Dikarya</taxon>
        <taxon>Basidiomycota</taxon>
        <taxon>Agaricomycotina</taxon>
        <taxon>Agaricomycetes</taxon>
        <taxon>Agaricomycetidae</taxon>
        <taxon>Agaricales</taxon>
        <taxon>Marasmiineae</taxon>
        <taxon>Physalacriaceae</taxon>
        <taxon>Desarmillaria</taxon>
    </lineage>
</organism>
<evidence type="ECO:0000313" key="2">
    <source>
        <dbReference type="EMBL" id="KAK0460385.1"/>
    </source>
</evidence>